<evidence type="ECO:0000259" key="2">
    <source>
        <dbReference type="SMART" id="SM00943"/>
    </source>
</evidence>
<dbReference type="CDD" id="cd04859">
    <property type="entry name" value="Prim_Pol"/>
    <property type="match status" value="1"/>
</dbReference>
<comment type="caution">
    <text evidence="3">The sequence shown here is derived from an EMBL/GenBank/DDBJ whole genome shotgun (WGS) entry which is preliminary data.</text>
</comment>
<dbReference type="RefSeq" id="WP_058864161.1">
    <property type="nucleotide sequence ID" value="NZ_LPXO01000022.1"/>
</dbReference>
<sequence>MNALTPQAMLSEPWPYLGTPEERAALFRKELLSAALGYAAKGYPVFPAIMIDGQKKPLVKWGKGEDGHPEQTKRRATTDPETVKAWWARWPLAMIGMPTGKPSGVVVLDIDRKNGVDGLANLRAVGIDPYSLSPVISITPSGGLHVFMRYNGPLKNSAGLLAAGVDIRGDGGYVVLPPSLPSITRDEYQWEGGGYGCL</sequence>
<protein>
    <recommendedName>
        <fullName evidence="2">DNA primase/polymerase bifunctional N-terminal domain-containing protein</fullName>
    </recommendedName>
</protein>
<dbReference type="InterPro" id="IPR015330">
    <property type="entry name" value="DNA_primase/pol_bifunc_N"/>
</dbReference>
<dbReference type="STRING" id="1685382.AVJ23_20820"/>
<dbReference type="SUPFAM" id="SSF56747">
    <property type="entry name" value="Prim-pol domain"/>
    <property type="match status" value="1"/>
</dbReference>
<name>A0A0W7WDX1_9RHOB</name>
<dbReference type="EMBL" id="LPXO01000022">
    <property type="protein sequence ID" value="KUF08844.1"/>
    <property type="molecule type" value="Genomic_DNA"/>
</dbReference>
<feature type="domain" description="DNA primase/polymerase bifunctional N-terminal" evidence="2">
    <location>
        <begin position="35"/>
        <end position="198"/>
    </location>
</feature>
<dbReference type="SMART" id="SM00943">
    <property type="entry name" value="Prim-Pol"/>
    <property type="match status" value="1"/>
</dbReference>
<dbReference type="AlphaFoldDB" id="A0A0W7WDX1"/>
<dbReference type="Proteomes" id="UP000054396">
    <property type="component" value="Unassembled WGS sequence"/>
</dbReference>
<feature type="compositionally biased region" description="Basic and acidic residues" evidence="1">
    <location>
        <begin position="62"/>
        <end position="80"/>
    </location>
</feature>
<dbReference type="OrthoDB" id="7874140at2"/>
<feature type="region of interest" description="Disordered" evidence="1">
    <location>
        <begin position="61"/>
        <end position="80"/>
    </location>
</feature>
<evidence type="ECO:0000313" key="4">
    <source>
        <dbReference type="Proteomes" id="UP000054396"/>
    </source>
</evidence>
<accession>A0A0W7WDX1</accession>
<organism evidence="3 4">
    <name type="scientific">Pseudoponticoccus marisrubri</name>
    <dbReference type="NCBI Taxonomy" id="1685382"/>
    <lineage>
        <taxon>Bacteria</taxon>
        <taxon>Pseudomonadati</taxon>
        <taxon>Pseudomonadota</taxon>
        <taxon>Alphaproteobacteria</taxon>
        <taxon>Rhodobacterales</taxon>
        <taxon>Roseobacteraceae</taxon>
        <taxon>Pseudoponticoccus</taxon>
    </lineage>
</organism>
<evidence type="ECO:0000256" key="1">
    <source>
        <dbReference type="SAM" id="MobiDB-lite"/>
    </source>
</evidence>
<dbReference type="Pfam" id="PF09250">
    <property type="entry name" value="Prim-Pol"/>
    <property type="match status" value="1"/>
</dbReference>
<gene>
    <name evidence="3" type="ORF">AVJ23_20820</name>
</gene>
<evidence type="ECO:0000313" key="3">
    <source>
        <dbReference type="EMBL" id="KUF08844.1"/>
    </source>
</evidence>
<proteinExistence type="predicted"/>
<keyword evidence="4" id="KW-1185">Reference proteome</keyword>
<reference evidence="3 4" key="1">
    <citation type="submission" date="2015-12" db="EMBL/GenBank/DDBJ databases">
        <authorList>
            <person name="Shamseldin A."/>
            <person name="Moawad H."/>
            <person name="Abd El-Rahim W.M."/>
            <person name="Sadowsky M.J."/>
        </authorList>
    </citation>
    <scope>NUCLEOTIDE SEQUENCE [LARGE SCALE GENOMIC DNA]</scope>
    <source>
        <strain evidence="3 4">SJ5A-1</strain>
    </source>
</reference>